<dbReference type="EMBL" id="NRSZ01000782">
    <property type="protein sequence ID" value="PNY25276.1"/>
    <property type="molecule type" value="Genomic_DNA"/>
</dbReference>
<name>A0A2K3QCK5_9HYPO</name>
<evidence type="ECO:0000313" key="3">
    <source>
        <dbReference type="Proteomes" id="UP000236621"/>
    </source>
</evidence>
<feature type="region of interest" description="Disordered" evidence="1">
    <location>
        <begin position="1"/>
        <end position="32"/>
    </location>
</feature>
<protein>
    <submittedName>
        <fullName evidence="2">Uncharacterized protein</fullName>
    </submittedName>
</protein>
<organism evidence="2 3">
    <name type="scientific">Tolypocladium capitatum</name>
    <dbReference type="NCBI Taxonomy" id="45235"/>
    <lineage>
        <taxon>Eukaryota</taxon>
        <taxon>Fungi</taxon>
        <taxon>Dikarya</taxon>
        <taxon>Ascomycota</taxon>
        <taxon>Pezizomycotina</taxon>
        <taxon>Sordariomycetes</taxon>
        <taxon>Hypocreomycetidae</taxon>
        <taxon>Hypocreales</taxon>
        <taxon>Ophiocordycipitaceae</taxon>
        <taxon>Tolypocladium</taxon>
    </lineage>
</organism>
<feature type="compositionally biased region" description="Low complexity" evidence="1">
    <location>
        <begin position="86"/>
        <end position="101"/>
    </location>
</feature>
<sequence>SQRNLSRGQRTEKHLASHRLTSANPLPLLLHSQSDNPRWLASLTTTLLASESAPTLSPWAGWLPSSAAPTTPSRGPRRLLPRRPLRSMPRATTRPTSSRSSWRSRRSRNRRVA</sequence>
<accession>A0A2K3QCK5</accession>
<feature type="compositionally biased region" description="Basic residues" evidence="1">
    <location>
        <begin position="75"/>
        <end position="85"/>
    </location>
</feature>
<proteinExistence type="predicted"/>
<evidence type="ECO:0000256" key="1">
    <source>
        <dbReference type="SAM" id="MobiDB-lite"/>
    </source>
</evidence>
<feature type="compositionally biased region" description="Basic residues" evidence="1">
    <location>
        <begin position="102"/>
        <end position="113"/>
    </location>
</feature>
<evidence type="ECO:0000313" key="2">
    <source>
        <dbReference type="EMBL" id="PNY25276.1"/>
    </source>
</evidence>
<comment type="caution">
    <text evidence="2">The sequence shown here is derived from an EMBL/GenBank/DDBJ whole genome shotgun (WGS) entry which is preliminary data.</text>
</comment>
<dbReference type="Proteomes" id="UP000236621">
    <property type="component" value="Unassembled WGS sequence"/>
</dbReference>
<feature type="non-terminal residue" evidence="2">
    <location>
        <position position="1"/>
    </location>
</feature>
<keyword evidence="3" id="KW-1185">Reference proteome</keyword>
<reference evidence="2 3" key="1">
    <citation type="submission" date="2017-08" db="EMBL/GenBank/DDBJ databases">
        <title>Harnessing the power of phylogenomics to disentangle the directionality and signatures of interkingdom host jumping in the parasitic fungal genus Tolypocladium.</title>
        <authorList>
            <person name="Quandt C.A."/>
            <person name="Patterson W."/>
            <person name="Spatafora J.W."/>
        </authorList>
    </citation>
    <scope>NUCLEOTIDE SEQUENCE [LARGE SCALE GENOMIC DNA]</scope>
    <source>
        <strain evidence="2 3">CBS 113982</strain>
    </source>
</reference>
<feature type="region of interest" description="Disordered" evidence="1">
    <location>
        <begin position="57"/>
        <end position="113"/>
    </location>
</feature>
<gene>
    <name evidence="2" type="ORF">TCAP_04783</name>
</gene>
<dbReference type="AlphaFoldDB" id="A0A2K3QCK5"/>